<comment type="caution">
    <text evidence="14">The sequence shown here is derived from an EMBL/GenBank/DDBJ whole genome shotgun (WGS) entry which is preliminary data.</text>
</comment>
<dbReference type="InterPro" id="IPR002830">
    <property type="entry name" value="UbiD"/>
</dbReference>
<evidence type="ECO:0000256" key="7">
    <source>
        <dbReference type="ARBA" id="ARBA00023136"/>
    </source>
</evidence>
<comment type="catalytic activity">
    <reaction evidence="10">
        <text>a 4-hydroxy-3-(all-trans-polyprenyl)benzoate + H(+) = a 2-(all-trans-polyprenyl)phenol + CO2</text>
        <dbReference type="Rhea" id="RHEA:41680"/>
        <dbReference type="Rhea" id="RHEA-COMP:9514"/>
        <dbReference type="Rhea" id="RHEA-COMP:9516"/>
        <dbReference type="ChEBI" id="CHEBI:1269"/>
        <dbReference type="ChEBI" id="CHEBI:15378"/>
        <dbReference type="ChEBI" id="CHEBI:16526"/>
        <dbReference type="ChEBI" id="CHEBI:78396"/>
        <dbReference type="EC" id="4.1.1.98"/>
    </reaction>
</comment>
<keyword evidence="8 10" id="KW-0464">Manganese</keyword>
<organism evidence="14 15">
    <name type="scientific">Pseudoalteromonas spongiae</name>
    <dbReference type="NCBI Taxonomy" id="298657"/>
    <lineage>
        <taxon>Bacteria</taxon>
        <taxon>Pseudomonadati</taxon>
        <taxon>Pseudomonadota</taxon>
        <taxon>Gammaproteobacteria</taxon>
        <taxon>Alteromonadales</taxon>
        <taxon>Pseudoalteromonadaceae</taxon>
        <taxon>Pseudoalteromonas</taxon>
    </lineage>
</organism>
<dbReference type="RefSeq" id="WP_336434234.1">
    <property type="nucleotide sequence ID" value="NZ_JBAWKS010000001.1"/>
</dbReference>
<keyword evidence="1 10" id="KW-1003">Cell membrane</keyword>
<dbReference type="PANTHER" id="PTHR30108:SF17">
    <property type="entry name" value="FERULIC ACID DECARBOXYLASE 1"/>
    <property type="match status" value="1"/>
</dbReference>
<evidence type="ECO:0000259" key="12">
    <source>
        <dbReference type="Pfam" id="PF20695"/>
    </source>
</evidence>
<dbReference type="EMBL" id="JBAWKS010000001">
    <property type="protein sequence ID" value="MEI4548159.1"/>
    <property type="molecule type" value="Genomic_DNA"/>
</dbReference>
<evidence type="ECO:0000313" key="15">
    <source>
        <dbReference type="Proteomes" id="UP001382455"/>
    </source>
</evidence>
<reference evidence="14 15" key="1">
    <citation type="submission" date="2023-12" db="EMBL/GenBank/DDBJ databases">
        <title>Friends and Foes: Symbiotic and Algicidal bacterial influence on Karenia brevis blooms.</title>
        <authorList>
            <person name="Fei C."/>
            <person name="Mohamed A.R."/>
            <person name="Booker A."/>
            <person name="Arshad M."/>
            <person name="Klass S."/>
            <person name="Ahn S."/>
            <person name="Gilbert P.M."/>
            <person name="Heil C.A."/>
            <person name="Martinez J.M."/>
            <person name="Amin S.A."/>
        </authorList>
    </citation>
    <scope>NUCLEOTIDE SEQUENCE [LARGE SCALE GENOMIC DNA]</scope>
    <source>
        <strain evidence="14 15">CE15</strain>
    </source>
</reference>
<keyword evidence="5 10" id="KW-0479">Metal-binding</keyword>
<dbReference type="SUPFAM" id="SSF50475">
    <property type="entry name" value="FMN-binding split barrel"/>
    <property type="match status" value="1"/>
</dbReference>
<comment type="subcellular location">
    <subcellularLocation>
        <location evidence="10">Cell membrane</location>
        <topology evidence="10">Peripheral membrane protein</topology>
    </subcellularLocation>
</comment>
<sequence>MKYKDLRDFIELLEKKGQLKRIKQEIDTYLEMTEIADRTLRAKGPALLFENPKGYSIPVLANLFGTPERVALGMGQEDVSELREVGKLLAFLKEPEPPKGIKDALSQLPVFKQVLNMPPKEVKKAPCQQVIVEGDEVDLTKLPIQHCWPGDAAPLITWGLTVTKGPYKKRQNLGIYRQQLLGKNKIIMRWLSHRGGALDYQEWCKEHPGEPYPVSVALGADPATILGAVTPVPDTLSEYAFAGLLRGSKTEVVKSISNDLQVPASAEFVLEGYIEQGEMAPEGPYGDHTGYYNEVDDFPVMTVTHITHRKDPIYHSTYTGRPPDEPAILGVALNEVFVPILQKQFPEIVDFYLPPEGCSYRMAVVTMKKQYPGHAKRVMMGVWSFLRQFMYTKFVIVCDDDVNARDWNDVIWAITTRMDPARDTTMIENTPIDYLDFASPVSGLGSKMGLDATNKWPGETDREWGEPIVMDDKVKQRVDEIWDSLNILEK</sequence>
<feature type="binding site" evidence="10">
    <location>
        <begin position="194"/>
        <end position="195"/>
    </location>
    <ligand>
        <name>prenylated FMN</name>
        <dbReference type="ChEBI" id="CHEBI:87746"/>
    </ligand>
</feature>
<feature type="binding site" evidence="10">
    <location>
        <begin position="189"/>
        <end position="191"/>
    </location>
    <ligand>
        <name>prenylated FMN</name>
        <dbReference type="ChEBI" id="CHEBI:87746"/>
    </ligand>
</feature>
<keyword evidence="9 10" id="KW-0456">Lyase</keyword>
<keyword evidence="4 10" id="KW-0831">Ubiquinone biosynthesis</keyword>
<comment type="similarity">
    <text evidence="10">Belongs to the UbiD family.</text>
</comment>
<feature type="binding site" evidence="10">
    <location>
        <position position="172"/>
    </location>
    <ligand>
        <name>Mn(2+)</name>
        <dbReference type="ChEBI" id="CHEBI:29035"/>
    </ligand>
</feature>
<dbReference type="GO" id="GO:0008694">
    <property type="term" value="F:4-hydroxy-3-polyprenylbenzoate decarboxylase activity"/>
    <property type="evidence" value="ECO:0007669"/>
    <property type="project" value="UniProtKB-EC"/>
</dbReference>
<dbReference type="HAMAP" id="MF_01636">
    <property type="entry name" value="UbiD"/>
    <property type="match status" value="1"/>
</dbReference>
<comment type="cofactor">
    <cofactor evidence="10">
        <name>Mn(2+)</name>
        <dbReference type="ChEBI" id="CHEBI:29035"/>
    </cofactor>
</comment>
<feature type="domain" description="3-octaprenyl-4-hydroxybenzoate carboxy-lyase-like C-terminal" evidence="13">
    <location>
        <begin position="328"/>
        <end position="452"/>
    </location>
</feature>
<dbReference type="Pfam" id="PF01977">
    <property type="entry name" value="UbiD"/>
    <property type="match status" value="1"/>
</dbReference>
<feature type="active site" description="Proton donor" evidence="10">
    <location>
        <position position="287"/>
    </location>
</feature>
<name>A0ABU8EML5_9GAMM</name>
<gene>
    <name evidence="10 14" type="primary">ubiD</name>
    <name evidence="14" type="ORF">WAE96_00295</name>
</gene>
<evidence type="ECO:0000259" key="11">
    <source>
        <dbReference type="Pfam" id="PF01977"/>
    </source>
</evidence>
<protein>
    <recommendedName>
        <fullName evidence="10">3-octaprenyl-4-hydroxybenzoate carboxy-lyase</fullName>
        <ecNumber evidence="10">4.1.1.98</ecNumber>
    </recommendedName>
    <alternativeName>
        <fullName evidence="10">Polyprenyl p-hydroxybenzoate decarboxylase</fullName>
    </alternativeName>
</protein>
<evidence type="ECO:0000256" key="1">
    <source>
        <dbReference type="ARBA" id="ARBA00022475"/>
    </source>
</evidence>
<keyword evidence="7 10" id="KW-0472">Membrane</keyword>
<comment type="cofactor">
    <cofactor evidence="10">
        <name>prenylated FMN</name>
        <dbReference type="ChEBI" id="CHEBI:87746"/>
    </cofactor>
    <text evidence="10">Binds 1 prenylated FMN per subunit.</text>
</comment>
<evidence type="ECO:0000256" key="10">
    <source>
        <dbReference type="HAMAP-Rule" id="MF_01636"/>
    </source>
</evidence>
<dbReference type="InterPro" id="IPR023677">
    <property type="entry name" value="UbiD_bacteria"/>
</dbReference>
<dbReference type="Gene3D" id="1.20.5.570">
    <property type="entry name" value="Single helix bin"/>
    <property type="match status" value="1"/>
</dbReference>
<dbReference type="SUPFAM" id="SSF143968">
    <property type="entry name" value="UbiD C-terminal domain-like"/>
    <property type="match status" value="1"/>
</dbReference>
<dbReference type="PANTHER" id="PTHR30108">
    <property type="entry name" value="3-OCTAPRENYL-4-HYDROXYBENZOATE CARBOXY-LYASE-RELATED"/>
    <property type="match status" value="1"/>
</dbReference>
<evidence type="ECO:0000256" key="2">
    <source>
        <dbReference type="ARBA" id="ARBA00022630"/>
    </source>
</evidence>
<evidence type="ECO:0000259" key="13">
    <source>
        <dbReference type="Pfam" id="PF20696"/>
    </source>
</evidence>
<dbReference type="Pfam" id="PF20696">
    <property type="entry name" value="UbiD_C"/>
    <property type="match status" value="1"/>
</dbReference>
<dbReference type="InterPro" id="IPR049383">
    <property type="entry name" value="UbiD-like_N"/>
</dbReference>
<comment type="function">
    <text evidence="10">Catalyzes the decarboxylation of 3-octaprenyl-4-hydroxy benzoate to 2-octaprenylphenol, an intermediate step in ubiquinone biosynthesis.</text>
</comment>
<evidence type="ECO:0000256" key="8">
    <source>
        <dbReference type="ARBA" id="ARBA00023211"/>
    </source>
</evidence>
<dbReference type="InterPro" id="IPR048304">
    <property type="entry name" value="UbiD_Rift_dom"/>
</dbReference>
<keyword evidence="3 10" id="KW-0288">FMN</keyword>
<accession>A0ABU8EML5</accession>
<dbReference type="InterPro" id="IPR049381">
    <property type="entry name" value="UbiD-like_C"/>
</dbReference>
<evidence type="ECO:0000256" key="4">
    <source>
        <dbReference type="ARBA" id="ARBA00022688"/>
    </source>
</evidence>
<feature type="domain" description="3-octaprenyl-4-hydroxybenzoate carboxy-lyase-like Rift-related" evidence="11">
    <location>
        <begin position="121"/>
        <end position="322"/>
    </location>
</feature>
<dbReference type="NCBIfam" id="TIGR00148">
    <property type="entry name" value="UbiD family decarboxylase"/>
    <property type="match status" value="1"/>
</dbReference>
<keyword evidence="15" id="KW-1185">Reference proteome</keyword>
<evidence type="ECO:0000256" key="5">
    <source>
        <dbReference type="ARBA" id="ARBA00022723"/>
    </source>
</evidence>
<keyword evidence="6 10" id="KW-0210">Decarboxylase</keyword>
<dbReference type="EC" id="4.1.1.98" evidence="10"/>
<feature type="domain" description="3-octaprenyl-4-hydroxybenzoate carboxy-lyase-like N-terminal" evidence="12">
    <location>
        <begin position="10"/>
        <end position="89"/>
    </location>
</feature>
<comment type="pathway">
    <text evidence="10">Cofactor biosynthesis; ubiquinone biosynthesis.</text>
</comment>
<proteinExistence type="inferred from homology"/>
<dbReference type="Pfam" id="PF20695">
    <property type="entry name" value="UbiD_N"/>
    <property type="match status" value="1"/>
</dbReference>
<dbReference type="Gene3D" id="3.40.1670.10">
    <property type="entry name" value="UbiD C-terminal domain-like"/>
    <property type="match status" value="1"/>
</dbReference>
<evidence type="ECO:0000256" key="3">
    <source>
        <dbReference type="ARBA" id="ARBA00022643"/>
    </source>
</evidence>
<dbReference type="Proteomes" id="UP001382455">
    <property type="component" value="Unassembled WGS sequence"/>
</dbReference>
<comment type="subunit">
    <text evidence="10">Homohexamer.</text>
</comment>
<evidence type="ECO:0000256" key="9">
    <source>
        <dbReference type="ARBA" id="ARBA00023239"/>
    </source>
</evidence>
<dbReference type="NCBIfam" id="NF008175">
    <property type="entry name" value="PRK10922.1"/>
    <property type="match status" value="1"/>
</dbReference>
<evidence type="ECO:0000313" key="14">
    <source>
        <dbReference type="EMBL" id="MEI4548159.1"/>
    </source>
</evidence>
<evidence type="ECO:0000256" key="6">
    <source>
        <dbReference type="ARBA" id="ARBA00022793"/>
    </source>
</evidence>
<feature type="binding site" evidence="10">
    <location>
        <position position="238"/>
    </location>
    <ligand>
        <name>Mn(2+)</name>
        <dbReference type="ChEBI" id="CHEBI:29035"/>
    </ligand>
</feature>
<feature type="binding site" evidence="10">
    <location>
        <begin position="175"/>
        <end position="177"/>
    </location>
    <ligand>
        <name>prenylated FMN</name>
        <dbReference type="ChEBI" id="CHEBI:87746"/>
    </ligand>
</feature>
<keyword evidence="2 10" id="KW-0285">Flavoprotein</keyword>